<evidence type="ECO:0000313" key="4">
    <source>
        <dbReference type="Proteomes" id="UP000282087"/>
    </source>
</evidence>
<feature type="signal peptide" evidence="1">
    <location>
        <begin position="1"/>
        <end position="23"/>
    </location>
</feature>
<dbReference type="EMBL" id="QLLG01000068">
    <property type="protein sequence ID" value="RMX68472.1"/>
    <property type="molecule type" value="Genomic_DNA"/>
</dbReference>
<keyword evidence="4" id="KW-1185">Reference proteome</keyword>
<dbReference type="InterPro" id="IPR009030">
    <property type="entry name" value="Growth_fac_rcpt_cys_sf"/>
</dbReference>
<keyword evidence="1" id="KW-0732">Signal</keyword>
<dbReference type="OrthoDB" id="91966at2759"/>
<protein>
    <submittedName>
        <fullName evidence="2">Uncharacterized protein</fullName>
    </submittedName>
</protein>
<dbReference type="EMBL" id="QKXF01000143">
    <property type="protein sequence ID" value="RQM15806.1"/>
    <property type="molecule type" value="Genomic_DNA"/>
</dbReference>
<dbReference type="VEuPathDB" id="FungiDB:DD237_002413"/>
<dbReference type="PROSITE" id="PS51257">
    <property type="entry name" value="PROKAR_LIPOPROTEIN"/>
    <property type="match status" value="1"/>
</dbReference>
<gene>
    <name evidence="3" type="ORF">DD237_002413</name>
    <name evidence="2" type="ORF">DD238_004518</name>
</gene>
<sequence length="146" mass="15410">MKLFTVFTSVVVAVACLLQPSDAQTTIHLRVHTVKTSNTCYLQCDSGKYCPNGASSCQAPPSGQCFNPAQGVFQTKCDAGFKCDNGKCVAELPICYLKCDSGKYCPRGASSCQAPPAGQCFNPAQSVFQNGCDAGFKCDNGNCVHS</sequence>
<name>A0A3M6VQ94_9STRA</name>
<comment type="caution">
    <text evidence="2">The sequence shown here is derived from an EMBL/GenBank/DDBJ whole genome shotgun (WGS) entry which is preliminary data.</text>
</comment>
<organism evidence="2 4">
    <name type="scientific">Peronospora effusa</name>
    <dbReference type="NCBI Taxonomy" id="542832"/>
    <lineage>
        <taxon>Eukaryota</taxon>
        <taxon>Sar</taxon>
        <taxon>Stramenopiles</taxon>
        <taxon>Oomycota</taxon>
        <taxon>Peronosporomycetes</taxon>
        <taxon>Peronosporales</taxon>
        <taxon>Peronosporaceae</taxon>
        <taxon>Peronospora</taxon>
    </lineage>
</organism>
<dbReference type="Proteomes" id="UP000286097">
    <property type="component" value="Unassembled WGS sequence"/>
</dbReference>
<evidence type="ECO:0000313" key="2">
    <source>
        <dbReference type="EMBL" id="RMX68472.1"/>
    </source>
</evidence>
<dbReference type="SUPFAM" id="SSF57184">
    <property type="entry name" value="Growth factor receptor domain"/>
    <property type="match status" value="1"/>
</dbReference>
<dbReference type="AlphaFoldDB" id="A0A3M6VQ94"/>
<reference evidence="4 5" key="1">
    <citation type="submission" date="2018-06" db="EMBL/GenBank/DDBJ databases">
        <title>Comparative genomics of downy mildews reveals potential adaptations to biotrophy.</title>
        <authorList>
            <person name="Fletcher K."/>
            <person name="Klosterman S.J."/>
            <person name="Derevnina L."/>
            <person name="Martin F."/>
            <person name="Koike S."/>
            <person name="Reyes Chin-Wo S."/>
            <person name="Mou B."/>
            <person name="Michelmore R."/>
        </authorList>
    </citation>
    <scope>NUCLEOTIDE SEQUENCE [LARGE SCALE GENOMIC DNA]</scope>
    <source>
        <strain evidence="3 5">R13</strain>
        <strain evidence="2 4">R14</strain>
    </source>
</reference>
<accession>A0A3M6VQ94</accession>
<evidence type="ECO:0000313" key="3">
    <source>
        <dbReference type="EMBL" id="RQM15806.1"/>
    </source>
</evidence>
<evidence type="ECO:0000313" key="5">
    <source>
        <dbReference type="Proteomes" id="UP000286097"/>
    </source>
</evidence>
<proteinExistence type="predicted"/>
<evidence type="ECO:0000256" key="1">
    <source>
        <dbReference type="SAM" id="SignalP"/>
    </source>
</evidence>
<feature type="chain" id="PRO_5044081733" evidence="1">
    <location>
        <begin position="24"/>
        <end position="146"/>
    </location>
</feature>
<dbReference type="Proteomes" id="UP000282087">
    <property type="component" value="Unassembled WGS sequence"/>
</dbReference>